<keyword evidence="2" id="KW-1185">Reference proteome</keyword>
<comment type="caution">
    <text evidence="1">The sequence shown here is derived from an EMBL/GenBank/DDBJ whole genome shotgun (WGS) entry which is preliminary data.</text>
</comment>
<gene>
    <name evidence="1" type="ORF">BSTOLATCC_MIC40905</name>
</gene>
<accession>A0AAU9JMZ8</accession>
<proteinExistence type="predicted"/>
<evidence type="ECO:0008006" key="3">
    <source>
        <dbReference type="Google" id="ProtNLM"/>
    </source>
</evidence>
<evidence type="ECO:0000313" key="1">
    <source>
        <dbReference type="EMBL" id="CAG9326479.1"/>
    </source>
</evidence>
<dbReference type="EMBL" id="CAJZBQ010000040">
    <property type="protein sequence ID" value="CAG9326479.1"/>
    <property type="molecule type" value="Genomic_DNA"/>
</dbReference>
<organism evidence="1 2">
    <name type="scientific">Blepharisma stoltei</name>
    <dbReference type="NCBI Taxonomy" id="1481888"/>
    <lineage>
        <taxon>Eukaryota</taxon>
        <taxon>Sar</taxon>
        <taxon>Alveolata</taxon>
        <taxon>Ciliophora</taxon>
        <taxon>Postciliodesmatophora</taxon>
        <taxon>Heterotrichea</taxon>
        <taxon>Heterotrichida</taxon>
        <taxon>Blepharismidae</taxon>
        <taxon>Blepharisma</taxon>
    </lineage>
</organism>
<name>A0AAU9JMZ8_9CILI</name>
<sequence>MESDSSLEDSYLKKGIDFYHHHLLSSVFSSFKIACGFSQNKKNLKNIANQFYQTALKTWGFKALRDNRNKLIGFYKLGWVLTKKVKESLAWGLEHMKPLQIILEESKEFSFMGDDAQNAKLNDNFDAFLDKEPDFGRDSDIKEEKPRKISNYMLSVLKSALKDPYRRILHWSFNGLKKVEKPKEIDSDLENLSTPRSIYRTIDKPLKSETPPMKYHAIDVTVKSEALSQRINSLMERIQSKDFSPENYASLETPTSVKSSKVNLYIPSTSSPGSPLSTMTMGALDTDRTSQILSKRSEKIQEELESMDNFEYAWKLFKAWKNYVMKKKIRKLKLDIAERNIFIRRCRLAFKAISEISKKQIRKKNKNKLALGCYAQTLLKTAIRKLKEGTRKTAERYCHRLKSQRNFMKKCLSSWNFVAKKMILNKEKIEKMNRKINKRIKVRFFHYLAIVTKLINMENQQNDLALIFWHDRILNWTFKWLREAVKISKKEIINEEIATTFSNAHLKRKYFFSLKENTEEIKKNRSRIQINLYYKLKNTGEARINNAFGAWVKFIDHLKTIDANLLKLQKNKHRCALDMADNFYNQKEMHKALQWLQINAASSKEQKRKKEERLKNIIKELTIPKCKRILYSWKNSKKSSAIAIFHNKSRLNRKIFNILKTNVENNHSRKYQKALKHLKGRIWDAWISYILKKKESLKEEKKLEKKADAFLEDLQLIRGMRRLKKFLAHRKIEKLGAEANKKLLIKKGLRRWKGYYERYLKLMRKARTFRLKKIEDEERLCLTRLNYNCKIKSWKIRAENRLFFYWDRKTSRMLNSWKMISMRNKAHRLIVSEHRHISLIKKSLQAWHLNKQINIYKAQKNQLADMHTDFILKTKGFAGIQIFTKNKKEKKVNIKKALEFYYYKTVSKALHSIKFVKNVVRTKKEKLYGIFDKYLRYYGLRKCTNVDPIFSAFFAWKIAPRQKPLPKHQIWQYSNTQQQKFKKTPSYLRSLFIKWLSMSTINSMSANSKALALSKKLLSKKFLGKWKSLVKYSKIRRKTLRVAMMFRRLKLKQKVFNGLRKGKKAKKVRWNSTLM</sequence>
<reference evidence="1" key="1">
    <citation type="submission" date="2021-09" db="EMBL/GenBank/DDBJ databases">
        <authorList>
            <consortium name="AG Swart"/>
            <person name="Singh M."/>
            <person name="Singh A."/>
            <person name="Seah K."/>
            <person name="Emmerich C."/>
        </authorList>
    </citation>
    <scope>NUCLEOTIDE SEQUENCE</scope>
    <source>
        <strain evidence="1">ATCC30299</strain>
    </source>
</reference>
<dbReference type="AlphaFoldDB" id="A0AAU9JMZ8"/>
<dbReference type="Proteomes" id="UP001162131">
    <property type="component" value="Unassembled WGS sequence"/>
</dbReference>
<protein>
    <recommendedName>
        <fullName evidence="3">Sfi1 spindle body domain-containing protein</fullName>
    </recommendedName>
</protein>
<evidence type="ECO:0000313" key="2">
    <source>
        <dbReference type="Proteomes" id="UP001162131"/>
    </source>
</evidence>